<gene>
    <name evidence="2" type="ORF">RSOL_261900</name>
</gene>
<protein>
    <submittedName>
        <fullName evidence="2">Uncharacterized protein</fullName>
    </submittedName>
</protein>
<organism evidence="2 3">
    <name type="scientific">Rhizoctonia solani AG-3 Rhs1AP</name>
    <dbReference type="NCBI Taxonomy" id="1086054"/>
    <lineage>
        <taxon>Eukaryota</taxon>
        <taxon>Fungi</taxon>
        <taxon>Dikarya</taxon>
        <taxon>Basidiomycota</taxon>
        <taxon>Agaricomycotina</taxon>
        <taxon>Agaricomycetes</taxon>
        <taxon>Cantharellales</taxon>
        <taxon>Ceratobasidiaceae</taxon>
        <taxon>Rhizoctonia</taxon>
    </lineage>
</organism>
<evidence type="ECO:0000313" key="2">
    <source>
        <dbReference type="EMBL" id="EUC58535.1"/>
    </source>
</evidence>
<accession>A0A0A1UIC6</accession>
<feature type="region of interest" description="Disordered" evidence="1">
    <location>
        <begin position="1"/>
        <end position="23"/>
    </location>
</feature>
<sequence>MSHLSPFLNSGNLTTKLSNLSPEGIADKEEFERRELASAVAQRLKDNIQTEQDAKDVVEEFKHFLKQDRPSSKVQLGAGLKKVFEEVEGLMDHEANHIIDVLKDSNDRSKDVEELKQQSSEVIKRIVEVKGALEKRCVECSEARSEKFE</sequence>
<evidence type="ECO:0000313" key="3">
    <source>
        <dbReference type="Proteomes" id="UP000030108"/>
    </source>
</evidence>
<dbReference type="EMBL" id="JATN01000321">
    <property type="protein sequence ID" value="EUC58535.1"/>
    <property type="molecule type" value="Genomic_DNA"/>
</dbReference>
<name>A0A0A1UIC6_9AGAM</name>
<evidence type="ECO:0000256" key="1">
    <source>
        <dbReference type="SAM" id="MobiDB-lite"/>
    </source>
</evidence>
<reference evidence="3" key="1">
    <citation type="journal article" date="2014" name="Genome Announc.">
        <title>Draft genome sequence of the plant-pathogenic soil fungus Rhizoctonia solani anastomosis group 3 strain Rhs1AP.</title>
        <authorList>
            <person name="Cubeta M.A."/>
            <person name="Thomas E."/>
            <person name="Dean R.A."/>
            <person name="Jabaji S."/>
            <person name="Neate S.M."/>
            <person name="Tavantzis S."/>
            <person name="Toda T."/>
            <person name="Vilgalys R."/>
            <person name="Bharathan N."/>
            <person name="Fedorova-Abrams N."/>
            <person name="Pakala S.B."/>
            <person name="Pakala S.M."/>
            <person name="Zafar N."/>
            <person name="Joardar V."/>
            <person name="Losada L."/>
            <person name="Nierman W.C."/>
        </authorList>
    </citation>
    <scope>NUCLEOTIDE SEQUENCE [LARGE SCALE GENOMIC DNA]</scope>
    <source>
        <strain evidence="3">AG-3</strain>
    </source>
</reference>
<comment type="caution">
    <text evidence="2">The sequence shown here is derived from an EMBL/GenBank/DDBJ whole genome shotgun (WGS) entry which is preliminary data.</text>
</comment>
<feature type="compositionally biased region" description="Polar residues" evidence="1">
    <location>
        <begin position="7"/>
        <end position="21"/>
    </location>
</feature>
<dbReference type="AlphaFoldDB" id="A0A0A1UIC6"/>
<proteinExistence type="predicted"/>
<dbReference type="Proteomes" id="UP000030108">
    <property type="component" value="Unassembled WGS sequence"/>
</dbReference>
<feature type="non-terminal residue" evidence="2">
    <location>
        <position position="149"/>
    </location>
</feature>